<reference evidence="2 3" key="1">
    <citation type="journal article" date="2004" name="Nucleic Acids Res.">
        <title>Unique features revealed by the genome sequence of Acinetobacter sp. ADP1, a versatile and naturally transformation competent bacterium.</title>
        <authorList>
            <person name="Barbe V."/>
            <person name="Vallenet D."/>
            <person name="Fonknechten N."/>
            <person name="Kreimeyer A."/>
            <person name="Oztas S."/>
            <person name="Labarre L."/>
            <person name="Cruveiller S."/>
            <person name="Robert C."/>
            <person name="Duprat S."/>
            <person name="Wincker P."/>
            <person name="Ornston L.N."/>
            <person name="Weissenbach J."/>
            <person name="Marliere P."/>
            <person name="Cohen G.N."/>
            <person name="Medigue C."/>
        </authorList>
    </citation>
    <scope>NUCLEOTIDE SEQUENCE [LARGE SCALE GENOMIC DNA]</scope>
    <source>
        <strain evidence="3">ATCC 33305 / BD413 / ADP1</strain>
    </source>
</reference>
<organism evidence="2 3">
    <name type="scientific">Acinetobacter baylyi (strain ATCC 33305 / BD413 / ADP1)</name>
    <dbReference type="NCBI Taxonomy" id="62977"/>
    <lineage>
        <taxon>Bacteria</taxon>
        <taxon>Pseudomonadati</taxon>
        <taxon>Pseudomonadota</taxon>
        <taxon>Gammaproteobacteria</taxon>
        <taxon>Moraxellales</taxon>
        <taxon>Moraxellaceae</taxon>
        <taxon>Acinetobacter</taxon>
    </lineage>
</organism>
<dbReference type="eggNOG" id="ENOG502Z8UT">
    <property type="taxonomic scope" value="Bacteria"/>
</dbReference>
<feature type="region of interest" description="Disordered" evidence="1">
    <location>
        <begin position="268"/>
        <end position="288"/>
    </location>
</feature>
<sequence length="288" mass="34056">MFIHDENNRGFKMSSIELVRPQGILKNKRQVIPRGRYVRREDIPQHYLQQMYEIYAQYYANTRISIFLEDFEKKHGAILILHPKKDEIVGFSTVAIHHFSINEKNYTFVFSGDTVVKKEFWGCRTLQSTMFKLLVKLRLRYPFNELYWLLISKGYKTYLLLANNYYAYYPHHEGHHSHLKPIVEHYCKTHFAEYFDQQTGLLNFGSDYQPLKADVAPITEQMRAENAKISFFEQQNPTWVHGTELPCIGRLAWQDFIRFPFRYVTKPASKGKHPVKNRPPLDTPEGAS</sequence>
<dbReference type="EMBL" id="CR543861">
    <property type="protein sequence ID" value="CAG70303.1"/>
    <property type="molecule type" value="Genomic_DNA"/>
</dbReference>
<evidence type="ECO:0000313" key="2">
    <source>
        <dbReference type="EMBL" id="CAG70303.1"/>
    </source>
</evidence>
<proteinExistence type="predicted"/>
<dbReference type="KEGG" id="aci:ACIAD3677"/>
<gene>
    <name evidence="2" type="ordered locus">ACIAD3677</name>
</gene>
<dbReference type="AlphaFoldDB" id="Q6F6L4"/>
<dbReference type="OrthoDB" id="333393at2"/>
<dbReference type="STRING" id="202950.GCA_001485005_03184"/>
<evidence type="ECO:0000313" key="3">
    <source>
        <dbReference type="Proteomes" id="UP000000430"/>
    </source>
</evidence>
<dbReference type="BioCyc" id="ASP62977:ACIAD_RS16620-MONOMER"/>
<accession>Q6F6L4</accession>
<protein>
    <submittedName>
        <fullName evidence="2">Uncharacterized protein</fullName>
    </submittedName>
</protein>
<dbReference type="Proteomes" id="UP000000430">
    <property type="component" value="Chromosome"/>
</dbReference>
<evidence type="ECO:0000256" key="1">
    <source>
        <dbReference type="SAM" id="MobiDB-lite"/>
    </source>
</evidence>
<name>Q6F6L4_ACIAD</name>
<dbReference type="HOGENOM" id="CLU_088154_0_0_6"/>